<feature type="domain" description="C2H2-type" evidence="7">
    <location>
        <begin position="106"/>
        <end position="134"/>
    </location>
</feature>
<dbReference type="PANTHER" id="PTHR24379">
    <property type="entry name" value="KRAB AND ZINC FINGER DOMAIN-CONTAINING"/>
    <property type="match status" value="1"/>
</dbReference>
<dbReference type="InterPro" id="IPR036236">
    <property type="entry name" value="Znf_C2H2_sf"/>
</dbReference>
<evidence type="ECO:0000313" key="9">
    <source>
        <dbReference type="Proteomes" id="UP000288716"/>
    </source>
</evidence>
<feature type="domain" description="C2H2-type" evidence="7">
    <location>
        <begin position="42"/>
        <end position="70"/>
    </location>
</feature>
<keyword evidence="3 5" id="KW-0863">Zinc-finger</keyword>
<dbReference type="PANTHER" id="PTHR24379:SF121">
    <property type="entry name" value="C2H2-TYPE DOMAIN-CONTAINING PROTEIN"/>
    <property type="match status" value="1"/>
</dbReference>
<evidence type="ECO:0000256" key="1">
    <source>
        <dbReference type="ARBA" id="ARBA00022723"/>
    </source>
</evidence>
<evidence type="ECO:0000256" key="5">
    <source>
        <dbReference type="PROSITE-ProRule" id="PRU00042"/>
    </source>
</evidence>
<proteinExistence type="predicted"/>
<keyword evidence="9" id="KW-1185">Reference proteome</keyword>
<dbReference type="PROSITE" id="PS50157">
    <property type="entry name" value="ZINC_FINGER_C2H2_2"/>
    <property type="match status" value="3"/>
</dbReference>
<evidence type="ECO:0000256" key="3">
    <source>
        <dbReference type="ARBA" id="ARBA00022771"/>
    </source>
</evidence>
<dbReference type="Proteomes" id="UP000288716">
    <property type="component" value="Unassembled WGS sequence"/>
</dbReference>
<dbReference type="SUPFAM" id="SSF57667">
    <property type="entry name" value="beta-beta-alpha zinc fingers"/>
    <property type="match status" value="2"/>
</dbReference>
<dbReference type="EMBL" id="NCKV01013015">
    <property type="protein sequence ID" value="RWS21260.1"/>
    <property type="molecule type" value="Genomic_DNA"/>
</dbReference>
<dbReference type="Pfam" id="PF00096">
    <property type="entry name" value="zf-C2H2"/>
    <property type="match status" value="2"/>
</dbReference>
<sequence>MEKLRQPENKTWREENQHVHGKQSVKFKNQISVKLKNGVKKYKCSLCAKIFNTKLIVANHVQTEHNAAKSSIFEHFHDEDVQEEEFKTPECEQQRLSYEVNGVKMFKCNICDTLFTRKSSGRRHIRQVHNKEENYECNICDTKFIHLSKFKKHMQKVHKQSENQKYSQMPDESINNFFTNNTNDCKNLSIESNEEIEDDDLNCKKCDQKHNEQNE</sequence>
<keyword evidence="2" id="KW-0677">Repeat</keyword>
<dbReference type="VEuPathDB" id="VectorBase:LDEU010780"/>
<name>A0A443S167_9ACAR</name>
<evidence type="ECO:0000313" key="8">
    <source>
        <dbReference type="EMBL" id="RWS21260.1"/>
    </source>
</evidence>
<dbReference type="InterPro" id="IPR013087">
    <property type="entry name" value="Znf_C2H2_type"/>
</dbReference>
<dbReference type="PROSITE" id="PS00028">
    <property type="entry name" value="ZINC_FINGER_C2H2_1"/>
    <property type="match status" value="3"/>
</dbReference>
<feature type="region of interest" description="Disordered" evidence="6">
    <location>
        <begin position="1"/>
        <end position="20"/>
    </location>
</feature>
<dbReference type="Gene3D" id="3.30.160.60">
    <property type="entry name" value="Classic Zinc Finger"/>
    <property type="match status" value="2"/>
</dbReference>
<dbReference type="STRING" id="299467.A0A443S167"/>
<evidence type="ECO:0000256" key="6">
    <source>
        <dbReference type="SAM" id="MobiDB-lite"/>
    </source>
</evidence>
<organism evidence="8 9">
    <name type="scientific">Leptotrombidium deliense</name>
    <dbReference type="NCBI Taxonomy" id="299467"/>
    <lineage>
        <taxon>Eukaryota</taxon>
        <taxon>Metazoa</taxon>
        <taxon>Ecdysozoa</taxon>
        <taxon>Arthropoda</taxon>
        <taxon>Chelicerata</taxon>
        <taxon>Arachnida</taxon>
        <taxon>Acari</taxon>
        <taxon>Acariformes</taxon>
        <taxon>Trombidiformes</taxon>
        <taxon>Prostigmata</taxon>
        <taxon>Anystina</taxon>
        <taxon>Parasitengona</taxon>
        <taxon>Trombiculoidea</taxon>
        <taxon>Trombiculidae</taxon>
        <taxon>Leptotrombidium</taxon>
    </lineage>
</organism>
<protein>
    <submittedName>
        <fullName evidence="8">Zinc finger protein 808-like isoform X2</fullName>
    </submittedName>
</protein>
<evidence type="ECO:0000256" key="4">
    <source>
        <dbReference type="ARBA" id="ARBA00022833"/>
    </source>
</evidence>
<dbReference type="OrthoDB" id="6077919at2759"/>
<accession>A0A443S167</accession>
<reference evidence="8 9" key="1">
    <citation type="journal article" date="2018" name="Gigascience">
        <title>Genomes of trombidid mites reveal novel predicted allergens and laterally-transferred genes associated with secondary metabolism.</title>
        <authorList>
            <person name="Dong X."/>
            <person name="Chaisiri K."/>
            <person name="Xia D."/>
            <person name="Armstrong S.D."/>
            <person name="Fang Y."/>
            <person name="Donnelly M.J."/>
            <person name="Kadowaki T."/>
            <person name="McGarry J.W."/>
            <person name="Darby A.C."/>
            <person name="Makepeace B.L."/>
        </authorList>
    </citation>
    <scope>NUCLEOTIDE SEQUENCE [LARGE SCALE GENOMIC DNA]</scope>
    <source>
        <strain evidence="8">UoL-UT</strain>
    </source>
</reference>
<evidence type="ECO:0000256" key="2">
    <source>
        <dbReference type="ARBA" id="ARBA00022737"/>
    </source>
</evidence>
<keyword evidence="4" id="KW-0862">Zinc</keyword>
<dbReference type="GO" id="GO:0008270">
    <property type="term" value="F:zinc ion binding"/>
    <property type="evidence" value="ECO:0007669"/>
    <property type="project" value="UniProtKB-KW"/>
</dbReference>
<comment type="caution">
    <text evidence="8">The sequence shown here is derived from an EMBL/GenBank/DDBJ whole genome shotgun (WGS) entry which is preliminary data.</text>
</comment>
<dbReference type="SMART" id="SM00355">
    <property type="entry name" value="ZnF_C2H2"/>
    <property type="match status" value="3"/>
</dbReference>
<feature type="domain" description="C2H2-type" evidence="7">
    <location>
        <begin position="135"/>
        <end position="163"/>
    </location>
</feature>
<evidence type="ECO:0000259" key="7">
    <source>
        <dbReference type="PROSITE" id="PS50157"/>
    </source>
</evidence>
<gene>
    <name evidence="8" type="ORF">B4U80_14167</name>
</gene>
<dbReference type="AlphaFoldDB" id="A0A443S167"/>
<feature type="compositionally biased region" description="Basic and acidic residues" evidence="6">
    <location>
        <begin position="1"/>
        <end position="18"/>
    </location>
</feature>
<keyword evidence="1" id="KW-0479">Metal-binding</keyword>